<accession>A0A3G6TAJ2</accession>
<evidence type="ECO:0000313" key="1">
    <source>
        <dbReference type="EMBL" id="AZB23626.1"/>
    </source>
</evidence>
<dbReference type="EMBL" id="CP033932">
    <property type="protein sequence ID" value="AZB23626.1"/>
    <property type="molecule type" value="Genomic_DNA"/>
</dbReference>
<protein>
    <submittedName>
        <fullName evidence="1">Uncharacterized protein</fullName>
    </submittedName>
</protein>
<organism evidence="1 2">
    <name type="scientific">Chryseobacterium bernardetii</name>
    <dbReference type="NCBI Taxonomy" id="1241978"/>
    <lineage>
        <taxon>Bacteria</taxon>
        <taxon>Pseudomonadati</taxon>
        <taxon>Bacteroidota</taxon>
        <taxon>Flavobacteriia</taxon>
        <taxon>Flavobacteriales</taxon>
        <taxon>Weeksellaceae</taxon>
        <taxon>Chryseobacterium group</taxon>
        <taxon>Chryseobacterium</taxon>
    </lineage>
</organism>
<dbReference type="AlphaFoldDB" id="A0A3G6TAJ2"/>
<evidence type="ECO:0000313" key="2">
    <source>
        <dbReference type="Proteomes" id="UP000271193"/>
    </source>
</evidence>
<dbReference type="KEGG" id="cben:EG339_02805"/>
<dbReference type="Proteomes" id="UP000271193">
    <property type="component" value="Chromosome"/>
</dbReference>
<dbReference type="GeneID" id="99063729"/>
<name>A0A3G6TAJ2_9FLAO</name>
<keyword evidence="2" id="KW-1185">Reference proteome</keyword>
<reference evidence="2" key="1">
    <citation type="submission" date="2018-11" db="EMBL/GenBank/DDBJ databases">
        <title>Proposal to divide the Flavobacteriaceae and reorganize its genera based on Amino Acid Identity values calculated from whole genome sequences.</title>
        <authorList>
            <person name="Nicholson A.C."/>
            <person name="Gulvik C.A."/>
            <person name="Whitney A.M."/>
            <person name="Humrighouse B.W."/>
            <person name="Bell M."/>
            <person name="Holmes B."/>
            <person name="Steigerwalt A.G."/>
            <person name="Villarma A."/>
            <person name="Sheth M."/>
            <person name="Batra D."/>
            <person name="Pryor J."/>
            <person name="Bernardet J.-F."/>
            <person name="Hugo C."/>
            <person name="Kampfer P."/>
            <person name="Newman J."/>
            <person name="McQuiston J.R."/>
        </authorList>
    </citation>
    <scope>NUCLEOTIDE SEQUENCE [LARGE SCALE GENOMIC DNA]</scope>
    <source>
        <strain evidence="2">G0229</strain>
    </source>
</reference>
<gene>
    <name evidence="1" type="ORF">EG339_02805</name>
</gene>
<dbReference type="RefSeq" id="WP_123868761.1">
    <property type="nucleotide sequence ID" value="NZ_CP033932.1"/>
</dbReference>
<sequence>MQAKEIIVEKICRNVFVAKTTLFEGKREMQISMKGHTEEVAREKLQLCIDGKPYKHLDK</sequence>
<proteinExistence type="predicted"/>